<feature type="chain" id="PRO_5036696229" evidence="1">
    <location>
        <begin position="19"/>
        <end position="125"/>
    </location>
</feature>
<evidence type="ECO:0000313" key="2">
    <source>
        <dbReference type="Proteomes" id="UP000887577"/>
    </source>
</evidence>
<dbReference type="WBParaSite" id="PSU_v2.g11665.t1">
    <property type="protein sequence ID" value="PSU_v2.g11665.t1"/>
    <property type="gene ID" value="PSU_v2.g11665"/>
</dbReference>
<organism evidence="2 3">
    <name type="scientific">Panagrolaimus superbus</name>
    <dbReference type="NCBI Taxonomy" id="310955"/>
    <lineage>
        <taxon>Eukaryota</taxon>
        <taxon>Metazoa</taxon>
        <taxon>Ecdysozoa</taxon>
        <taxon>Nematoda</taxon>
        <taxon>Chromadorea</taxon>
        <taxon>Rhabditida</taxon>
        <taxon>Tylenchina</taxon>
        <taxon>Panagrolaimomorpha</taxon>
        <taxon>Panagrolaimoidea</taxon>
        <taxon>Panagrolaimidae</taxon>
        <taxon>Panagrolaimus</taxon>
    </lineage>
</organism>
<name>A0A914XXH9_9BILA</name>
<sequence>MHIIYLLNIAYLTIFFVGEDIANHNYRDLVYFLLSCPVESGNGFKRLIQNLGKHELVVACRMVAAISGFPASSYGGVIARSRKDVPQINPDSMNKLGTMMRTLCEGDEETQMSLNNDLDDSHMEE</sequence>
<proteinExistence type="predicted"/>
<protein>
    <submittedName>
        <fullName evidence="3">Uncharacterized protein</fullName>
    </submittedName>
</protein>
<dbReference type="Proteomes" id="UP000887577">
    <property type="component" value="Unplaced"/>
</dbReference>
<reference evidence="3" key="1">
    <citation type="submission" date="2022-11" db="UniProtKB">
        <authorList>
            <consortium name="WormBaseParasite"/>
        </authorList>
    </citation>
    <scope>IDENTIFICATION</scope>
</reference>
<accession>A0A914XXH9</accession>
<keyword evidence="2" id="KW-1185">Reference proteome</keyword>
<feature type="signal peptide" evidence="1">
    <location>
        <begin position="1"/>
        <end position="18"/>
    </location>
</feature>
<keyword evidence="1" id="KW-0732">Signal</keyword>
<evidence type="ECO:0000313" key="3">
    <source>
        <dbReference type="WBParaSite" id="PSU_v2.g11665.t1"/>
    </source>
</evidence>
<dbReference type="AlphaFoldDB" id="A0A914XXH9"/>
<evidence type="ECO:0000256" key="1">
    <source>
        <dbReference type="SAM" id="SignalP"/>
    </source>
</evidence>